<evidence type="ECO:0000256" key="10">
    <source>
        <dbReference type="ARBA" id="ARBA00023303"/>
    </source>
</evidence>
<feature type="transmembrane region" description="Helical" evidence="12">
    <location>
        <begin position="318"/>
        <end position="336"/>
    </location>
</feature>
<gene>
    <name evidence="13" type="ORF">ACJMK2_023863</name>
</gene>
<evidence type="ECO:0000256" key="8">
    <source>
        <dbReference type="ARBA" id="ARBA00023065"/>
    </source>
</evidence>
<evidence type="ECO:0000256" key="3">
    <source>
        <dbReference type="ARBA" id="ARBA00022448"/>
    </source>
</evidence>
<feature type="transmembrane region" description="Helical" evidence="12">
    <location>
        <begin position="417"/>
        <end position="435"/>
    </location>
</feature>
<evidence type="ECO:0000256" key="1">
    <source>
        <dbReference type="ARBA" id="ARBA00004651"/>
    </source>
</evidence>
<dbReference type="AlphaFoldDB" id="A0ABD3T5L9"/>
<keyword evidence="6" id="KW-0375">Hydrogen ion transport</keyword>
<feature type="transmembrane region" description="Helical" evidence="12">
    <location>
        <begin position="447"/>
        <end position="464"/>
    </location>
</feature>
<keyword evidence="9 12" id="KW-0472">Membrane</keyword>
<evidence type="ECO:0000256" key="4">
    <source>
        <dbReference type="ARBA" id="ARBA00022475"/>
    </source>
</evidence>
<comment type="subcellular location">
    <subcellularLocation>
        <location evidence="1">Cell membrane</location>
        <topology evidence="1">Multi-pass membrane protein</topology>
    </subcellularLocation>
</comment>
<keyword evidence="7 12" id="KW-1133">Transmembrane helix</keyword>
<evidence type="ECO:0000256" key="9">
    <source>
        <dbReference type="ARBA" id="ARBA00023136"/>
    </source>
</evidence>
<feature type="transmembrane region" description="Helical" evidence="12">
    <location>
        <begin position="484"/>
        <end position="506"/>
    </location>
</feature>
<dbReference type="InterPro" id="IPR004878">
    <property type="entry name" value="Otopetrin"/>
</dbReference>
<dbReference type="GO" id="GO:0005886">
    <property type="term" value="C:plasma membrane"/>
    <property type="evidence" value="ECO:0007669"/>
    <property type="project" value="UniProtKB-SubCell"/>
</dbReference>
<feature type="region of interest" description="Disordered" evidence="11">
    <location>
        <begin position="244"/>
        <end position="279"/>
    </location>
</feature>
<keyword evidence="10" id="KW-0407">Ion channel</keyword>
<feature type="transmembrane region" description="Helical" evidence="12">
    <location>
        <begin position="110"/>
        <end position="130"/>
    </location>
</feature>
<evidence type="ECO:0000256" key="7">
    <source>
        <dbReference type="ARBA" id="ARBA00022989"/>
    </source>
</evidence>
<keyword evidence="3" id="KW-0813">Transport</keyword>
<keyword evidence="4" id="KW-1003">Cell membrane</keyword>
<organism evidence="13 14">
    <name type="scientific">Sinanodonta woodiana</name>
    <name type="common">Chinese pond mussel</name>
    <name type="synonym">Anodonta woodiana</name>
    <dbReference type="NCBI Taxonomy" id="1069815"/>
    <lineage>
        <taxon>Eukaryota</taxon>
        <taxon>Metazoa</taxon>
        <taxon>Spiralia</taxon>
        <taxon>Lophotrochozoa</taxon>
        <taxon>Mollusca</taxon>
        <taxon>Bivalvia</taxon>
        <taxon>Autobranchia</taxon>
        <taxon>Heteroconchia</taxon>
        <taxon>Palaeoheterodonta</taxon>
        <taxon>Unionida</taxon>
        <taxon>Unionoidea</taxon>
        <taxon>Unionidae</taxon>
        <taxon>Unioninae</taxon>
        <taxon>Sinanodonta</taxon>
    </lineage>
</organism>
<protein>
    <submittedName>
        <fullName evidence="13">Uncharacterized protein</fullName>
    </submittedName>
</protein>
<dbReference type="Pfam" id="PF03189">
    <property type="entry name" value="Otopetrin"/>
    <property type="match status" value="1"/>
</dbReference>
<evidence type="ECO:0000256" key="5">
    <source>
        <dbReference type="ARBA" id="ARBA00022692"/>
    </source>
</evidence>
<feature type="transmembrane region" description="Helical" evidence="12">
    <location>
        <begin position="342"/>
        <end position="365"/>
    </location>
</feature>
<comment type="similarity">
    <text evidence="2">Belongs to the otopetrin family.</text>
</comment>
<dbReference type="GO" id="GO:0015252">
    <property type="term" value="F:proton channel activity"/>
    <property type="evidence" value="ECO:0007669"/>
    <property type="project" value="UniProtKB-ARBA"/>
</dbReference>
<proteinExistence type="inferred from homology"/>
<dbReference type="Proteomes" id="UP001634394">
    <property type="component" value="Unassembled WGS sequence"/>
</dbReference>
<dbReference type="PANTHER" id="PTHR21522:SF32">
    <property type="entry name" value="OTOPETRIN-2"/>
    <property type="match status" value="1"/>
</dbReference>
<feature type="transmembrane region" description="Helical" evidence="12">
    <location>
        <begin position="204"/>
        <end position="226"/>
    </location>
</feature>
<name>A0ABD3T5L9_SINWO</name>
<accession>A0ABD3T5L9</accession>
<reference evidence="13 14" key="1">
    <citation type="submission" date="2024-11" db="EMBL/GenBank/DDBJ databases">
        <title>Chromosome-level genome assembly of the freshwater bivalve Anodonta woodiana.</title>
        <authorList>
            <person name="Chen X."/>
        </authorList>
    </citation>
    <scope>NUCLEOTIDE SEQUENCE [LARGE SCALE GENOMIC DNA]</scope>
    <source>
        <strain evidence="13">MN2024</strain>
        <tissue evidence="13">Gills</tissue>
    </source>
</reference>
<evidence type="ECO:0000256" key="11">
    <source>
        <dbReference type="SAM" id="MobiDB-lite"/>
    </source>
</evidence>
<evidence type="ECO:0000313" key="14">
    <source>
        <dbReference type="Proteomes" id="UP001634394"/>
    </source>
</evidence>
<feature type="transmembrane region" description="Helical" evidence="12">
    <location>
        <begin position="142"/>
        <end position="160"/>
    </location>
</feature>
<feature type="transmembrane region" description="Helical" evidence="12">
    <location>
        <begin position="65"/>
        <end position="84"/>
    </location>
</feature>
<keyword evidence="14" id="KW-1185">Reference proteome</keyword>
<keyword evidence="5 12" id="KW-0812">Transmembrane</keyword>
<evidence type="ECO:0000313" key="13">
    <source>
        <dbReference type="EMBL" id="KAL3832202.1"/>
    </source>
</evidence>
<feature type="transmembrane region" description="Helical" evidence="12">
    <location>
        <begin position="377"/>
        <end position="397"/>
    </location>
</feature>
<evidence type="ECO:0000256" key="6">
    <source>
        <dbReference type="ARBA" id="ARBA00022781"/>
    </source>
</evidence>
<evidence type="ECO:0000256" key="2">
    <source>
        <dbReference type="ARBA" id="ARBA00006513"/>
    </source>
</evidence>
<evidence type="ECO:0000256" key="12">
    <source>
        <dbReference type="SAM" id="Phobius"/>
    </source>
</evidence>
<keyword evidence="8" id="KW-0406">Ion transport</keyword>
<feature type="transmembrane region" description="Helical" evidence="12">
    <location>
        <begin position="12"/>
        <end position="33"/>
    </location>
</feature>
<feature type="compositionally biased region" description="Polar residues" evidence="11">
    <location>
        <begin position="263"/>
        <end position="279"/>
    </location>
</feature>
<sequence>MTTTQEDHDFELAVKSSLIVLFCLGILGMLYFVELARHQTDFSDDEHNEDEEEGNKIKKEISVYFLHRLQLILLGIFAIGSVGFDLLKIVDIGQCIHQINKDLDLKRTSLVGVIIKLFFELGQIFFIAHFWTYRCRSNITQFILGLIFAANLCIWIDVLVSESLVNWTQKSMNTDHNYTNSSNSTPCETGSTKTSEMIESWQPYLYPLTIEFVLMASALSGSMWGWNIKRKTVVNDNSANQSTEYVDLQSETAQQPRREEVSLSDNNQTIQSTSPLNTQDGHTVVQFTEESYLVGSQPNVNRKHDKTRCRLTNRTCPAVFYLAILLSITLFFLAVANQGELWLGYCWLYMFFHLSLLLSSVFACYKMRQMETQPVQFGANQILLLFSSGALLLMTLLELIPPLSMISSLYGYEKLLIATDFFLLIYVFFQTSMLFKRYQIPDFENQYLRKCFSWIAVLNLYMWFEDSIFSQRLDWTLYLKRYEFYDPMVWTVCKLILMPPSIFYRIHVAQMFGERLLCSESSLE</sequence>
<feature type="compositionally biased region" description="Polar residues" evidence="11">
    <location>
        <begin position="244"/>
        <end position="255"/>
    </location>
</feature>
<comment type="caution">
    <text evidence="13">The sequence shown here is derived from an EMBL/GenBank/DDBJ whole genome shotgun (WGS) entry which is preliminary data.</text>
</comment>
<dbReference type="PANTHER" id="PTHR21522">
    <property type="entry name" value="PROTON CHANNEL OTOP"/>
    <property type="match status" value="1"/>
</dbReference>
<dbReference type="EMBL" id="JBJQND010000019">
    <property type="protein sequence ID" value="KAL3832202.1"/>
    <property type="molecule type" value="Genomic_DNA"/>
</dbReference>